<comment type="caution">
    <text evidence="5">The sequence shown here is derived from an EMBL/GenBank/DDBJ whole genome shotgun (WGS) entry which is preliminary data.</text>
</comment>
<keyword evidence="2" id="KW-0560">Oxidoreductase</keyword>
<evidence type="ECO:0000259" key="4">
    <source>
        <dbReference type="Pfam" id="PF02668"/>
    </source>
</evidence>
<dbReference type="Proteomes" id="UP000700706">
    <property type="component" value="Unassembled WGS sequence"/>
</dbReference>
<evidence type="ECO:0000256" key="1">
    <source>
        <dbReference type="ARBA" id="ARBA00001954"/>
    </source>
</evidence>
<dbReference type="Gene3D" id="3.60.130.10">
    <property type="entry name" value="Clavaminate synthase-like"/>
    <property type="match status" value="1"/>
</dbReference>
<dbReference type="EMBL" id="JAEKLZ010000268">
    <property type="protein sequence ID" value="MBW8727329.1"/>
    <property type="molecule type" value="Genomic_DNA"/>
</dbReference>
<accession>A0A952KM59</accession>
<evidence type="ECO:0000313" key="5">
    <source>
        <dbReference type="EMBL" id="MBW8727329.1"/>
    </source>
</evidence>
<protein>
    <submittedName>
        <fullName evidence="5">TauD/TfdA family dioxygenase</fullName>
    </submittedName>
</protein>
<dbReference type="AlphaFoldDB" id="A0A952KM59"/>
<evidence type="ECO:0000256" key="2">
    <source>
        <dbReference type="ARBA" id="ARBA00023002"/>
    </source>
</evidence>
<comment type="cofactor">
    <cofactor evidence="1">
        <name>Fe(2+)</name>
        <dbReference type="ChEBI" id="CHEBI:29033"/>
    </cofactor>
</comment>
<dbReference type="PANTHER" id="PTHR10696">
    <property type="entry name" value="GAMMA-BUTYROBETAINE HYDROXYLASE-RELATED"/>
    <property type="match status" value="1"/>
</dbReference>
<reference evidence="5" key="1">
    <citation type="submission" date="2020-06" db="EMBL/GenBank/DDBJ databases">
        <title>Stable isotope informed genome-resolved metagenomics uncovers potential trophic interactions in rhizosphere soil.</title>
        <authorList>
            <person name="Starr E.P."/>
            <person name="Shi S."/>
            <person name="Blazewicz S.J."/>
            <person name="Koch B.J."/>
            <person name="Probst A.J."/>
            <person name="Hungate B.A."/>
            <person name="Pett-Ridge J."/>
            <person name="Firestone M.K."/>
            <person name="Banfield J.F."/>
        </authorList>
    </citation>
    <scope>NUCLEOTIDE SEQUENCE</scope>
    <source>
        <strain evidence="5">YM_69_17</strain>
    </source>
</reference>
<dbReference type="PANTHER" id="PTHR10696:SF56">
    <property type="entry name" value="TAUD_TFDA-LIKE DOMAIN-CONTAINING PROTEIN"/>
    <property type="match status" value="1"/>
</dbReference>
<organism evidence="5 6">
    <name type="scientific">Inquilinus limosus</name>
    <dbReference type="NCBI Taxonomy" id="171674"/>
    <lineage>
        <taxon>Bacteria</taxon>
        <taxon>Pseudomonadati</taxon>
        <taxon>Pseudomonadota</taxon>
        <taxon>Alphaproteobacteria</taxon>
        <taxon>Rhodospirillales</taxon>
        <taxon>Rhodospirillaceae</taxon>
        <taxon>Inquilinus</taxon>
    </lineage>
</organism>
<dbReference type="GO" id="GO:0017000">
    <property type="term" value="P:antibiotic biosynthetic process"/>
    <property type="evidence" value="ECO:0007669"/>
    <property type="project" value="UniProtKB-KW"/>
</dbReference>
<dbReference type="InterPro" id="IPR003819">
    <property type="entry name" value="TauD/TfdA-like"/>
</dbReference>
<sequence length="349" mass="38674">MMISICSPFVLSEGRIDAMSWSSDVVEHLPSGNMIPLVVEPLRPTGLLEFAARRSEAVDAALARHGAVLFRGFGVSGEDTLAALFQRLWTEPLPYVYRSTPRSDVGKGVYTATEYPAAQEIPMHNENAYQRDWPMRIGFHCVTPATSGGQTPLADVGRVTERIDPAILAEFRDRRVQYIRNYSDFIDLPWQTVFQTDSRSEVEAFCTAHDIGFDWTDEGLRTTQVCQGTAIHPGLSQELWFNQAQLFHLSNLGPAMAADMLDLFGEAGLPRNARFGDGGPIPDSVVAAVTAAFDREKVVFDWRRDDVLILDNMRVAHGRKPFGGARRVLVSMGYPHSAFTATPQPVPHP</sequence>
<dbReference type="GO" id="GO:0016706">
    <property type="term" value="F:2-oxoglutarate-dependent dioxygenase activity"/>
    <property type="evidence" value="ECO:0007669"/>
    <property type="project" value="UniProtKB-ARBA"/>
</dbReference>
<dbReference type="SUPFAM" id="SSF51197">
    <property type="entry name" value="Clavaminate synthase-like"/>
    <property type="match status" value="1"/>
</dbReference>
<proteinExistence type="predicted"/>
<dbReference type="InterPro" id="IPR050411">
    <property type="entry name" value="AlphaKG_dependent_hydroxylases"/>
</dbReference>
<feature type="domain" description="TauD/TfdA-like" evidence="4">
    <location>
        <begin position="52"/>
        <end position="330"/>
    </location>
</feature>
<dbReference type="InterPro" id="IPR042098">
    <property type="entry name" value="TauD-like_sf"/>
</dbReference>
<evidence type="ECO:0000313" key="6">
    <source>
        <dbReference type="Proteomes" id="UP000700706"/>
    </source>
</evidence>
<keyword evidence="3" id="KW-0045">Antibiotic biosynthesis</keyword>
<dbReference type="Pfam" id="PF02668">
    <property type="entry name" value="TauD"/>
    <property type="match status" value="1"/>
</dbReference>
<gene>
    <name evidence="5" type="ORF">JF625_19550</name>
</gene>
<evidence type="ECO:0000256" key="3">
    <source>
        <dbReference type="ARBA" id="ARBA00023194"/>
    </source>
</evidence>
<keyword evidence="5" id="KW-0223">Dioxygenase</keyword>
<name>A0A952KM59_9PROT</name>